<dbReference type="OrthoDB" id="2873061at2759"/>
<dbReference type="AlphaFoldDB" id="A0A9P5CQ09"/>
<name>A0A9P5CQ09_CRYP1</name>
<evidence type="ECO:0000313" key="3">
    <source>
        <dbReference type="Proteomes" id="UP000803844"/>
    </source>
</evidence>
<organism evidence="2 3">
    <name type="scientific">Cryphonectria parasitica (strain ATCC 38755 / EP155)</name>
    <dbReference type="NCBI Taxonomy" id="660469"/>
    <lineage>
        <taxon>Eukaryota</taxon>
        <taxon>Fungi</taxon>
        <taxon>Dikarya</taxon>
        <taxon>Ascomycota</taxon>
        <taxon>Pezizomycotina</taxon>
        <taxon>Sordariomycetes</taxon>
        <taxon>Sordariomycetidae</taxon>
        <taxon>Diaporthales</taxon>
        <taxon>Cryphonectriaceae</taxon>
        <taxon>Cryphonectria-Endothia species complex</taxon>
        <taxon>Cryphonectria</taxon>
    </lineage>
</organism>
<dbReference type="GeneID" id="63839674"/>
<keyword evidence="3" id="KW-1185">Reference proteome</keyword>
<feature type="compositionally biased region" description="Basic and acidic residues" evidence="1">
    <location>
        <begin position="1"/>
        <end position="23"/>
    </location>
</feature>
<dbReference type="Proteomes" id="UP000803844">
    <property type="component" value="Unassembled WGS sequence"/>
</dbReference>
<reference evidence="2" key="1">
    <citation type="journal article" date="2020" name="Phytopathology">
        <title>Genome sequence of the chestnut blight fungus Cryphonectria parasitica EP155: A fundamental resource for an archetypical invasive plant pathogen.</title>
        <authorList>
            <person name="Crouch J.A."/>
            <person name="Dawe A."/>
            <person name="Aerts A."/>
            <person name="Barry K."/>
            <person name="Churchill A.C.L."/>
            <person name="Grimwood J."/>
            <person name="Hillman B."/>
            <person name="Milgroom M.G."/>
            <person name="Pangilinan J."/>
            <person name="Smith M."/>
            <person name="Salamov A."/>
            <person name="Schmutz J."/>
            <person name="Yadav J."/>
            <person name="Grigoriev I.V."/>
            <person name="Nuss D."/>
        </authorList>
    </citation>
    <scope>NUCLEOTIDE SEQUENCE</scope>
    <source>
        <strain evidence="2">EP155</strain>
    </source>
</reference>
<accession>A0A9P5CQ09</accession>
<dbReference type="PANTHER" id="PTHR35587:SF4">
    <property type="match status" value="1"/>
</dbReference>
<evidence type="ECO:0000313" key="2">
    <source>
        <dbReference type="EMBL" id="KAF3767044.1"/>
    </source>
</evidence>
<dbReference type="EMBL" id="MU032346">
    <property type="protein sequence ID" value="KAF3767044.1"/>
    <property type="molecule type" value="Genomic_DNA"/>
</dbReference>
<dbReference type="RefSeq" id="XP_040778005.1">
    <property type="nucleotide sequence ID" value="XM_040922545.1"/>
</dbReference>
<feature type="region of interest" description="Disordered" evidence="1">
    <location>
        <begin position="1"/>
        <end position="52"/>
    </location>
</feature>
<proteinExistence type="predicted"/>
<dbReference type="PANTHER" id="PTHR35587">
    <property type="entry name" value="EXPRESSED PROTEIN"/>
    <property type="match status" value="1"/>
</dbReference>
<evidence type="ECO:0000256" key="1">
    <source>
        <dbReference type="SAM" id="MobiDB-lite"/>
    </source>
</evidence>
<protein>
    <submittedName>
        <fullName evidence="2">Uncharacterized protein</fullName>
    </submittedName>
</protein>
<gene>
    <name evidence="2" type="ORF">M406DRAFT_350380</name>
</gene>
<comment type="caution">
    <text evidence="2">The sequence shown here is derived from an EMBL/GenBank/DDBJ whole genome shotgun (WGS) entry which is preliminary data.</text>
</comment>
<sequence>MQREDASTPASEEHQPATPKDNEETPYWQQGGEQASREQEQQVAAPKKKKKNPLKLRLDLNLEIEIELKARIHGDLELALLGAPRLAMSSSQSSASHLVVEHAELSITAASTSKGASC</sequence>